<dbReference type="PATRIC" id="fig|94132.3.peg.4415"/>
<dbReference type="AlphaFoldDB" id="A0A127JY98"/>
<dbReference type="EMBL" id="CP010951">
    <property type="protein sequence ID" value="AMO24960.1"/>
    <property type="molecule type" value="Genomic_DNA"/>
</dbReference>
<dbReference type="InterPro" id="IPR050261">
    <property type="entry name" value="FrsA_esterase"/>
</dbReference>
<dbReference type="Gene3D" id="3.40.50.1820">
    <property type="entry name" value="alpha/beta hydrolase"/>
    <property type="match status" value="1"/>
</dbReference>
<reference evidence="2 3" key="1">
    <citation type="journal article" date="2014" name="Int. J. Syst. Evol. Microbiol.">
        <title>Ramlibacter solisilvae sp. nov., isolated from forest soil, and emended description of the genus Ramlibacter.</title>
        <authorList>
            <person name="Lee H.J."/>
            <person name="Lee S.H."/>
            <person name="Lee S.S."/>
            <person name="Lee J.S."/>
            <person name="Kim Y."/>
            <person name="Kim S.C."/>
            <person name="Jeon C.O."/>
        </authorList>
    </citation>
    <scope>NUCLEOTIDE SEQUENCE [LARGE SCALE GENOMIC DNA]</scope>
    <source>
        <strain evidence="2 3">5-10</strain>
    </source>
</reference>
<dbReference type="GO" id="GO:0016787">
    <property type="term" value="F:hydrolase activity"/>
    <property type="evidence" value="ECO:0007669"/>
    <property type="project" value="InterPro"/>
</dbReference>
<dbReference type="InterPro" id="IPR002925">
    <property type="entry name" value="Dienelactn_hydro"/>
</dbReference>
<protein>
    <submittedName>
        <fullName evidence="2">DeoR faimly transcriptional regulator</fullName>
    </submittedName>
</protein>
<evidence type="ECO:0000259" key="1">
    <source>
        <dbReference type="Pfam" id="PF01738"/>
    </source>
</evidence>
<sequence>MGTSAVSHEVRIPTGQTWLYGDLDIPPDFAGLVLFAHGSGSGRHSARNRRVAQRLQASGVATLLFDLLTAEEEQTDLRTREHRFDIPLLTRRMEQATEWALAQAEVHGAPVGYFGASTGSAAALIAAARLGDRISAVVSRGGRPDLAGPAVLGAVTAPTLLIVGGADHGVIELNRQAFGQLRCTTRELLVIPGATHLFEEHGALDEVAGAAAAWFARHLAHVLHEGGP</sequence>
<dbReference type="SUPFAM" id="SSF53474">
    <property type="entry name" value="alpha/beta-Hydrolases"/>
    <property type="match status" value="1"/>
</dbReference>
<dbReference type="RefSeq" id="WP_061503376.1">
    <property type="nucleotide sequence ID" value="NZ_CP010951.1"/>
</dbReference>
<dbReference type="PANTHER" id="PTHR22946">
    <property type="entry name" value="DIENELACTONE HYDROLASE DOMAIN-CONTAINING PROTEIN-RELATED"/>
    <property type="match status" value="1"/>
</dbReference>
<accession>A0A127JY98</accession>
<feature type="domain" description="Dienelactone hydrolase" evidence="1">
    <location>
        <begin position="45"/>
        <end position="216"/>
    </location>
</feature>
<dbReference type="InterPro" id="IPR029058">
    <property type="entry name" value="AB_hydrolase_fold"/>
</dbReference>
<gene>
    <name evidence="2" type="ORF">UC35_21650</name>
</gene>
<dbReference type="OrthoDB" id="9810066at2"/>
<keyword evidence="3" id="KW-1185">Reference proteome</keyword>
<evidence type="ECO:0000313" key="3">
    <source>
        <dbReference type="Proteomes" id="UP000070433"/>
    </source>
</evidence>
<proteinExistence type="predicted"/>
<dbReference type="Pfam" id="PF01738">
    <property type="entry name" value="DLH"/>
    <property type="match status" value="1"/>
</dbReference>
<name>A0A127JY98_9BURK</name>
<dbReference type="Proteomes" id="UP000070433">
    <property type="component" value="Chromosome"/>
</dbReference>
<organism evidence="2 3">
    <name type="scientific">Ramlibacter tataouinensis</name>
    <dbReference type="NCBI Taxonomy" id="94132"/>
    <lineage>
        <taxon>Bacteria</taxon>
        <taxon>Pseudomonadati</taxon>
        <taxon>Pseudomonadota</taxon>
        <taxon>Betaproteobacteria</taxon>
        <taxon>Burkholderiales</taxon>
        <taxon>Comamonadaceae</taxon>
        <taxon>Ramlibacter</taxon>
    </lineage>
</organism>
<evidence type="ECO:0000313" key="2">
    <source>
        <dbReference type="EMBL" id="AMO24960.1"/>
    </source>
</evidence>